<evidence type="ECO:0000313" key="2">
    <source>
        <dbReference type="EMBL" id="SVC67821.1"/>
    </source>
</evidence>
<dbReference type="AlphaFoldDB" id="A0A382P7J7"/>
<feature type="domain" description="Aminoglycoside phosphotransferase" evidence="1">
    <location>
        <begin position="2"/>
        <end position="195"/>
    </location>
</feature>
<gene>
    <name evidence="2" type="ORF">METZ01_LOCUS320675</name>
</gene>
<evidence type="ECO:0000259" key="1">
    <source>
        <dbReference type="Pfam" id="PF01636"/>
    </source>
</evidence>
<dbReference type="Pfam" id="PF01636">
    <property type="entry name" value="APH"/>
    <property type="match status" value="1"/>
</dbReference>
<dbReference type="SUPFAM" id="SSF56112">
    <property type="entry name" value="Protein kinase-like (PK-like)"/>
    <property type="match status" value="1"/>
</dbReference>
<reference evidence="2" key="1">
    <citation type="submission" date="2018-05" db="EMBL/GenBank/DDBJ databases">
        <authorList>
            <person name="Lanie J.A."/>
            <person name="Ng W.-L."/>
            <person name="Kazmierczak K.M."/>
            <person name="Andrzejewski T.M."/>
            <person name="Davidsen T.M."/>
            <person name="Wayne K.J."/>
            <person name="Tettelin H."/>
            <person name="Glass J.I."/>
            <person name="Rusch D."/>
            <person name="Podicherti R."/>
            <person name="Tsui H.-C.T."/>
            <person name="Winkler M.E."/>
        </authorList>
    </citation>
    <scope>NUCLEOTIDE SEQUENCE</scope>
</reference>
<feature type="non-terminal residue" evidence="2">
    <location>
        <position position="1"/>
    </location>
</feature>
<protein>
    <recommendedName>
        <fullName evidence="1">Aminoglycoside phosphotransferase domain-containing protein</fullName>
    </recommendedName>
</protein>
<dbReference type="EMBL" id="UINC01104568">
    <property type="protein sequence ID" value="SVC67821.1"/>
    <property type="molecule type" value="Genomic_DNA"/>
</dbReference>
<dbReference type="InterPro" id="IPR002575">
    <property type="entry name" value="Aminoglycoside_PTrfase"/>
</dbReference>
<sequence length="301" mass="35118">KSYVLKHYPDQLVDNRPRLETEFKALQMLCEHGIKNVPQPIEKNYDLNLGLYEWINGKKVDKPIVGDLDQAVQFAEKLYILSKQIDGNHIGIASEACLSAYELVSQIENRYSRLNAQSNEHMELAIFLEEVFDPLWKKVKNESTSLWPEESRMQNLPRNKQTLSSSDFGFHNCVKASDGSLTFLDFDYFGWDDPVKLTADFIWHPAMNLNVELEKKWNAAMLKLFSGDPYFEERLNAAMPLYGMRWALIVLNEFLPELAQKRRDADGSKEYDLEKRQRIQFKKASQYCERVKNTVFRLTFA</sequence>
<accession>A0A382P7J7</accession>
<organism evidence="2">
    <name type="scientific">marine metagenome</name>
    <dbReference type="NCBI Taxonomy" id="408172"/>
    <lineage>
        <taxon>unclassified sequences</taxon>
        <taxon>metagenomes</taxon>
        <taxon>ecological metagenomes</taxon>
    </lineage>
</organism>
<dbReference type="InterPro" id="IPR011009">
    <property type="entry name" value="Kinase-like_dom_sf"/>
</dbReference>
<name>A0A382P7J7_9ZZZZ</name>
<proteinExistence type="predicted"/>